<dbReference type="PATRIC" id="fig|565050.3.peg.2524"/>
<dbReference type="SMR" id="A0A0H3C9F8"/>
<dbReference type="GO" id="GO:0005506">
    <property type="term" value="F:iron ion binding"/>
    <property type="evidence" value="ECO:0007669"/>
    <property type="project" value="InterPro"/>
</dbReference>
<evidence type="ECO:0000256" key="2">
    <source>
        <dbReference type="ARBA" id="ARBA00022964"/>
    </source>
</evidence>
<reference evidence="5 6" key="1">
    <citation type="journal article" date="2010" name="J. Bacteriol.">
        <title>The genetic basis of laboratory adaptation in Caulobacter crescentus.</title>
        <authorList>
            <person name="Marks M.E."/>
            <person name="Castro-Rojas C.M."/>
            <person name="Teiling C."/>
            <person name="Du L."/>
            <person name="Kapatral V."/>
            <person name="Walunas T.L."/>
            <person name="Crosson S."/>
        </authorList>
    </citation>
    <scope>NUCLEOTIDE SEQUENCE [LARGE SCALE GENOMIC DNA]</scope>
    <source>
        <strain evidence="6">NA1000 / CB15N</strain>
    </source>
</reference>
<dbReference type="RefSeq" id="YP_002517946.1">
    <property type="nucleotide sequence ID" value="NC_011916.1"/>
</dbReference>
<dbReference type="PANTHER" id="PTHR12117:SF0">
    <property type="entry name" value="PROLYL 3-HYDROXYLASE OGFOD1"/>
    <property type="match status" value="1"/>
</dbReference>
<keyword evidence="2" id="KW-0223">Dioxygenase</keyword>
<evidence type="ECO:0000256" key="1">
    <source>
        <dbReference type="ARBA" id="ARBA00001961"/>
    </source>
</evidence>
<keyword evidence="3" id="KW-0560">Oxidoreductase</keyword>
<sequence>MSQPPILRLNPALDPAAFAPAYARDGVVRIPEVFEPEVVDRLAGILEQTIDWDIICSNERGGAEVISRARRAELGDQAVADRLHAATLRARSGFAYVYLGYPMIDALVAGRDPGHPIHALTAFLNSPAFIAFGAAVTGETGVTKIDGQATCYRPGDFLTQHDDTGVGERLAAYTLGLTRQWRPDWGGQLLFHDDQGDVTRGFAPAFNVLTLFKVPQSHSVAPVAPYAGALRLTVTGWLRNDPPNGRG</sequence>
<dbReference type="Pfam" id="PF13661">
    <property type="entry name" value="2OG-FeII_Oxy_4"/>
    <property type="match status" value="1"/>
</dbReference>
<feature type="domain" description="Prolyl 4-hydroxylase alpha subunit" evidence="4">
    <location>
        <begin position="25"/>
        <end position="239"/>
    </location>
</feature>
<dbReference type="AlphaFoldDB" id="A0A0H3C9F8"/>
<accession>A0A0H3C9F8</accession>
<comment type="cofactor">
    <cofactor evidence="1">
        <name>L-ascorbate</name>
        <dbReference type="ChEBI" id="CHEBI:38290"/>
    </cofactor>
</comment>
<evidence type="ECO:0000313" key="5">
    <source>
        <dbReference type="EMBL" id="ACL96038.1"/>
    </source>
</evidence>
<proteinExistence type="predicted"/>
<evidence type="ECO:0000259" key="4">
    <source>
        <dbReference type="SMART" id="SM00702"/>
    </source>
</evidence>
<dbReference type="GO" id="GO:0006449">
    <property type="term" value="P:regulation of translational termination"/>
    <property type="evidence" value="ECO:0007669"/>
    <property type="project" value="TreeGrafter"/>
</dbReference>
<dbReference type="Gene3D" id="2.60.120.620">
    <property type="entry name" value="q2cbj1_9rhob like domain"/>
    <property type="match status" value="1"/>
</dbReference>
<dbReference type="Proteomes" id="UP000001364">
    <property type="component" value="Chromosome"/>
</dbReference>
<dbReference type="OrthoDB" id="9783171at2"/>
<gene>
    <name evidence="5" type="ordered locus">CCNA_02573</name>
</gene>
<dbReference type="GeneID" id="7332923"/>
<organism evidence="5 6">
    <name type="scientific">Caulobacter vibrioides (strain NA1000 / CB15N)</name>
    <name type="common">Caulobacter crescentus</name>
    <dbReference type="NCBI Taxonomy" id="565050"/>
    <lineage>
        <taxon>Bacteria</taxon>
        <taxon>Pseudomonadati</taxon>
        <taxon>Pseudomonadota</taxon>
        <taxon>Alphaproteobacteria</taxon>
        <taxon>Caulobacterales</taxon>
        <taxon>Caulobacteraceae</taxon>
        <taxon>Caulobacter</taxon>
    </lineage>
</organism>
<dbReference type="InterPro" id="IPR006620">
    <property type="entry name" value="Pro_4_hyd_alph"/>
</dbReference>
<keyword evidence="6" id="KW-1185">Reference proteome</keyword>
<dbReference type="GO" id="GO:0031543">
    <property type="term" value="F:peptidyl-proline dioxygenase activity"/>
    <property type="evidence" value="ECO:0007669"/>
    <property type="project" value="TreeGrafter"/>
</dbReference>
<protein>
    <submittedName>
        <fullName evidence="5">Proline hydroxylase</fullName>
    </submittedName>
</protein>
<dbReference type="PANTHER" id="PTHR12117">
    <property type="entry name" value="HISTONE ACETYLTRANSFERASE COMPLEX"/>
    <property type="match status" value="1"/>
</dbReference>
<dbReference type="InterPro" id="IPR051842">
    <property type="entry name" value="uS12_prolyl_hydroxylase"/>
</dbReference>
<evidence type="ECO:0000256" key="3">
    <source>
        <dbReference type="ARBA" id="ARBA00023002"/>
    </source>
</evidence>
<dbReference type="EMBL" id="CP001340">
    <property type="protein sequence ID" value="ACL96038.1"/>
    <property type="molecule type" value="Genomic_DNA"/>
</dbReference>
<dbReference type="InterPro" id="IPR039558">
    <property type="entry name" value="TPA1/OFD1_N"/>
</dbReference>
<dbReference type="RefSeq" id="WP_010920346.1">
    <property type="nucleotide sequence ID" value="NC_011916.1"/>
</dbReference>
<dbReference type="GO" id="GO:0031418">
    <property type="term" value="F:L-ascorbic acid binding"/>
    <property type="evidence" value="ECO:0007669"/>
    <property type="project" value="InterPro"/>
</dbReference>
<evidence type="ECO:0000313" key="6">
    <source>
        <dbReference type="Proteomes" id="UP000001364"/>
    </source>
</evidence>
<name>A0A0H3C9F8_CAUVN</name>
<dbReference type="GO" id="GO:0005737">
    <property type="term" value="C:cytoplasm"/>
    <property type="evidence" value="ECO:0007669"/>
    <property type="project" value="TreeGrafter"/>
</dbReference>
<dbReference type="SMART" id="SM00702">
    <property type="entry name" value="P4Hc"/>
    <property type="match status" value="1"/>
</dbReference>
<dbReference type="KEGG" id="ccs:CCNA_02573"/>
<dbReference type="HOGENOM" id="CLU_1155800_0_0_5"/>
<dbReference type="PhylomeDB" id="A0A0H3C9F8"/>